<keyword evidence="1" id="KW-0223">Dioxygenase</keyword>
<keyword evidence="2" id="KW-1185">Reference proteome</keyword>
<dbReference type="SUPFAM" id="SSF51197">
    <property type="entry name" value="Clavaminate synthase-like"/>
    <property type="match status" value="1"/>
</dbReference>
<sequence length="86" mass="9798">MSNGEYNSVEHRVLANPEEVARISIAAFLIPGIRESLYGPFPELITAEKPAVYKEFVLADYMRRFNTKELGGQRLTNFYKIDDTKG</sequence>
<accession>A0A2U1KMK2</accession>
<dbReference type="AlphaFoldDB" id="A0A2U1KMK2"/>
<dbReference type="STRING" id="35608.A0A2U1KMK2"/>
<evidence type="ECO:0000313" key="2">
    <source>
        <dbReference type="Proteomes" id="UP000245207"/>
    </source>
</evidence>
<reference evidence="1 2" key="1">
    <citation type="journal article" date="2018" name="Mol. Plant">
        <title>The genome of Artemisia annua provides insight into the evolution of Asteraceae family and artemisinin biosynthesis.</title>
        <authorList>
            <person name="Shen Q."/>
            <person name="Zhang L."/>
            <person name="Liao Z."/>
            <person name="Wang S."/>
            <person name="Yan T."/>
            <person name="Shi P."/>
            <person name="Liu M."/>
            <person name="Fu X."/>
            <person name="Pan Q."/>
            <person name="Wang Y."/>
            <person name="Lv Z."/>
            <person name="Lu X."/>
            <person name="Zhang F."/>
            <person name="Jiang W."/>
            <person name="Ma Y."/>
            <person name="Chen M."/>
            <person name="Hao X."/>
            <person name="Li L."/>
            <person name="Tang Y."/>
            <person name="Lv G."/>
            <person name="Zhou Y."/>
            <person name="Sun X."/>
            <person name="Brodelius P.E."/>
            <person name="Rose J.K.C."/>
            <person name="Tang K."/>
        </authorList>
    </citation>
    <scope>NUCLEOTIDE SEQUENCE [LARGE SCALE GENOMIC DNA]</scope>
    <source>
        <strain evidence="2">cv. Huhao1</strain>
        <tissue evidence="1">Leaf</tissue>
    </source>
</reference>
<keyword evidence="1" id="KW-0560">Oxidoreductase</keyword>
<comment type="caution">
    <text evidence="1">The sequence shown here is derived from an EMBL/GenBank/DDBJ whole genome shotgun (WGS) entry which is preliminary data.</text>
</comment>
<organism evidence="1 2">
    <name type="scientific">Artemisia annua</name>
    <name type="common">Sweet wormwood</name>
    <dbReference type="NCBI Taxonomy" id="35608"/>
    <lineage>
        <taxon>Eukaryota</taxon>
        <taxon>Viridiplantae</taxon>
        <taxon>Streptophyta</taxon>
        <taxon>Embryophyta</taxon>
        <taxon>Tracheophyta</taxon>
        <taxon>Spermatophyta</taxon>
        <taxon>Magnoliopsida</taxon>
        <taxon>eudicotyledons</taxon>
        <taxon>Gunneridae</taxon>
        <taxon>Pentapetalae</taxon>
        <taxon>asterids</taxon>
        <taxon>campanulids</taxon>
        <taxon>Asterales</taxon>
        <taxon>Asteraceae</taxon>
        <taxon>Asteroideae</taxon>
        <taxon>Anthemideae</taxon>
        <taxon>Artemisiinae</taxon>
        <taxon>Artemisia</taxon>
    </lineage>
</organism>
<evidence type="ECO:0000313" key="1">
    <source>
        <dbReference type="EMBL" id="PWA37931.1"/>
    </source>
</evidence>
<dbReference type="InterPro" id="IPR027443">
    <property type="entry name" value="IPNS-like_sf"/>
</dbReference>
<name>A0A2U1KMK2_ARTAN</name>
<dbReference type="EMBL" id="PKPP01016188">
    <property type="protein sequence ID" value="PWA37931.1"/>
    <property type="molecule type" value="Genomic_DNA"/>
</dbReference>
<proteinExistence type="predicted"/>
<dbReference type="GO" id="GO:0051213">
    <property type="term" value="F:dioxygenase activity"/>
    <property type="evidence" value="ECO:0007669"/>
    <property type="project" value="UniProtKB-KW"/>
</dbReference>
<dbReference type="OrthoDB" id="288590at2759"/>
<gene>
    <name evidence="1" type="ORF">CTI12_AA585560</name>
</gene>
<dbReference type="Proteomes" id="UP000245207">
    <property type="component" value="Unassembled WGS sequence"/>
</dbReference>
<protein>
    <submittedName>
        <fullName evidence="1">Oxoglutarate/iron-dependent dioxygenase</fullName>
    </submittedName>
</protein>
<dbReference type="Gene3D" id="2.60.120.330">
    <property type="entry name" value="B-lactam Antibiotic, Isopenicillin N Synthase, Chain"/>
    <property type="match status" value="1"/>
</dbReference>